<keyword evidence="1" id="KW-1133">Transmembrane helix</keyword>
<name>A0A923S1R4_9BURK</name>
<dbReference type="RefSeq" id="WP_187081020.1">
    <property type="nucleotide sequence ID" value="NZ_JACORU010000002.1"/>
</dbReference>
<accession>A0A923S1R4</accession>
<dbReference type="Proteomes" id="UP000596827">
    <property type="component" value="Unassembled WGS sequence"/>
</dbReference>
<keyword evidence="1" id="KW-0472">Membrane</keyword>
<evidence type="ECO:0000313" key="2">
    <source>
        <dbReference type="EMBL" id="MBC5764556.1"/>
    </source>
</evidence>
<dbReference type="AlphaFoldDB" id="A0A923S1R4"/>
<sequence>MLGAAMGWLAGTLAGNATHGSRIEDIAVGIFGAFLGGELLYNALRLPAVTDGFNGLAMGLAAVCGGGMVLLLALFRKANGPLKPHRTRKAR</sequence>
<dbReference type="EMBL" id="JACORU010000002">
    <property type="protein sequence ID" value="MBC5764556.1"/>
    <property type="molecule type" value="Genomic_DNA"/>
</dbReference>
<feature type="transmembrane region" description="Helical" evidence="1">
    <location>
        <begin position="56"/>
        <end position="75"/>
    </location>
</feature>
<reference evidence="2" key="1">
    <citation type="submission" date="2020-08" db="EMBL/GenBank/DDBJ databases">
        <title>Ramlibacter sp. GTP1 16S ribosomal RNA gene genome sequencing and assembly.</title>
        <authorList>
            <person name="Kang M."/>
        </authorList>
    </citation>
    <scope>NUCLEOTIDE SEQUENCE</scope>
    <source>
        <strain evidence="2">GTP1</strain>
    </source>
</reference>
<evidence type="ECO:0000256" key="1">
    <source>
        <dbReference type="SAM" id="Phobius"/>
    </source>
</evidence>
<gene>
    <name evidence="2" type="ORF">H8R02_08855</name>
</gene>
<keyword evidence="1" id="KW-0812">Transmembrane</keyword>
<organism evidence="2 3">
    <name type="scientific">Ramlibacter albus</name>
    <dbReference type="NCBI Taxonomy" id="2079448"/>
    <lineage>
        <taxon>Bacteria</taxon>
        <taxon>Pseudomonadati</taxon>
        <taxon>Pseudomonadota</taxon>
        <taxon>Betaproteobacteria</taxon>
        <taxon>Burkholderiales</taxon>
        <taxon>Comamonadaceae</taxon>
        <taxon>Ramlibacter</taxon>
    </lineage>
</organism>
<proteinExistence type="predicted"/>
<keyword evidence="3" id="KW-1185">Reference proteome</keyword>
<comment type="caution">
    <text evidence="2">The sequence shown here is derived from an EMBL/GenBank/DDBJ whole genome shotgun (WGS) entry which is preliminary data.</text>
</comment>
<evidence type="ECO:0000313" key="3">
    <source>
        <dbReference type="Proteomes" id="UP000596827"/>
    </source>
</evidence>
<protein>
    <submittedName>
        <fullName evidence="2">GlsB/YeaQ/YmgE family stress response membrane protein</fullName>
    </submittedName>
</protein>